<dbReference type="OMA" id="WAFYPIN"/>
<evidence type="ECO:0000313" key="2">
    <source>
        <dbReference type="EMBL" id="EEA08185.1"/>
    </source>
</evidence>
<dbReference type="OrthoDB" id="340245at2759"/>
<evidence type="ECO:0000313" key="3">
    <source>
        <dbReference type="Proteomes" id="UP000001460"/>
    </source>
</evidence>
<organism evidence="2 3">
    <name type="scientific">Cryptosporidium muris (strain RN66)</name>
    <dbReference type="NCBI Taxonomy" id="441375"/>
    <lineage>
        <taxon>Eukaryota</taxon>
        <taxon>Sar</taxon>
        <taxon>Alveolata</taxon>
        <taxon>Apicomplexa</taxon>
        <taxon>Conoidasida</taxon>
        <taxon>Coccidia</taxon>
        <taxon>Eucoccidiorida</taxon>
        <taxon>Eimeriorina</taxon>
        <taxon>Cryptosporidiidae</taxon>
        <taxon>Cryptosporidium</taxon>
    </lineage>
</organism>
<gene>
    <name evidence="2" type="ORF">CMU_011340</name>
</gene>
<dbReference type="Proteomes" id="UP000001460">
    <property type="component" value="Unassembled WGS sequence"/>
</dbReference>
<dbReference type="GeneID" id="6997604"/>
<accession>B6AIZ4</accession>
<keyword evidence="1" id="KW-1133">Transmembrane helix</keyword>
<dbReference type="EMBL" id="DS989737">
    <property type="protein sequence ID" value="EEA08185.1"/>
    <property type="molecule type" value="Genomic_DNA"/>
</dbReference>
<evidence type="ECO:0000256" key="1">
    <source>
        <dbReference type="SAM" id="Phobius"/>
    </source>
</evidence>
<feature type="transmembrane region" description="Helical" evidence="1">
    <location>
        <begin position="112"/>
        <end position="134"/>
    </location>
</feature>
<feature type="transmembrane region" description="Helical" evidence="1">
    <location>
        <begin position="12"/>
        <end position="35"/>
    </location>
</feature>
<feature type="transmembrane region" description="Helical" evidence="1">
    <location>
        <begin position="216"/>
        <end position="240"/>
    </location>
</feature>
<keyword evidence="1" id="KW-0472">Membrane</keyword>
<keyword evidence="3" id="KW-1185">Reference proteome</keyword>
<dbReference type="RefSeq" id="XP_002142534.1">
    <property type="nucleotide sequence ID" value="XM_002142498.1"/>
</dbReference>
<keyword evidence="1" id="KW-0812">Transmembrane</keyword>
<sequence length="337" mass="38157">MVGRGVLTTNLSNLVILILLLAITFGGTLLSHNWLLYEGVLLSWDFVSYKLLITLNCSSKSRKFLKFCNRGLKRIHGDFANVVNGICVPPSKYEFLNKACNDAKYLTTLLNIVFIILISSSVILTLSMLLWFIYSRSINISERINNGIKEIALNSPPKILLAYIAVILNMSSIVAIVIVCIIIFYCSNNLPSLLVFHSPSPIYTIESLDGSLSWGFYLLVFILILLIIQSFTLGDSLLFIKNLYTQKCSWHNQLDKRNVNARETVSISPNNQERFFITNSRPILNNTNLSSSTSNNQQDTYESQPLIPQNTRNPRSIWAFYPINNLPSYNPYISFGF</sequence>
<protein>
    <submittedName>
        <fullName evidence="2">Uncharacterized protein</fullName>
    </submittedName>
</protein>
<name>B6AIZ4_CRYMR</name>
<proteinExistence type="predicted"/>
<feature type="transmembrane region" description="Helical" evidence="1">
    <location>
        <begin position="159"/>
        <end position="185"/>
    </location>
</feature>
<reference evidence="2" key="1">
    <citation type="submission" date="2008-06" db="EMBL/GenBank/DDBJ databases">
        <authorList>
            <person name="Lorenzi H."/>
            <person name="Inman J."/>
            <person name="Miller J."/>
            <person name="Schobel S."/>
            <person name="Amedeo P."/>
            <person name="Caler E.V."/>
            <person name="da Silva J."/>
        </authorList>
    </citation>
    <scope>NUCLEOTIDE SEQUENCE [LARGE SCALE GENOMIC DNA]</scope>
    <source>
        <strain evidence="2">RN66</strain>
    </source>
</reference>
<dbReference type="VEuPathDB" id="CryptoDB:CMU_011340"/>
<dbReference type="AlphaFoldDB" id="B6AIZ4"/>